<feature type="transmembrane region" description="Helical" evidence="2">
    <location>
        <begin position="425"/>
        <end position="449"/>
    </location>
</feature>
<reference evidence="3 4" key="1">
    <citation type="submission" date="2024-04" db="EMBL/GenBank/DDBJ databases">
        <authorList>
            <person name="Cremers G."/>
        </authorList>
    </citation>
    <scope>NUCLEOTIDE SEQUENCE [LARGE SCALE GENOMIC DNA]</scope>
    <source>
        <strain evidence="3">MeCH1-AG</strain>
    </source>
</reference>
<gene>
    <name evidence="3" type="ORF">MECH1_V1_0743</name>
</gene>
<evidence type="ECO:0000313" key="4">
    <source>
        <dbReference type="Proteomes" id="UP001497493"/>
    </source>
</evidence>
<dbReference type="PANTHER" id="PTHR32309">
    <property type="entry name" value="TYROSINE-PROTEIN KINASE"/>
    <property type="match status" value="1"/>
</dbReference>
<dbReference type="PANTHER" id="PTHR32309:SF13">
    <property type="entry name" value="FERRIC ENTEROBACTIN TRANSPORT PROTEIN FEPE"/>
    <property type="match status" value="1"/>
</dbReference>
<keyword evidence="4" id="KW-1185">Reference proteome</keyword>
<dbReference type="EMBL" id="OZ026884">
    <property type="protein sequence ID" value="CAL1239519.1"/>
    <property type="molecule type" value="Genomic_DNA"/>
</dbReference>
<dbReference type="SUPFAM" id="SSF57997">
    <property type="entry name" value="Tropomyosin"/>
    <property type="match status" value="1"/>
</dbReference>
<feature type="coiled-coil region" evidence="1">
    <location>
        <begin position="167"/>
        <end position="237"/>
    </location>
</feature>
<dbReference type="Proteomes" id="UP001497493">
    <property type="component" value="Chromosome"/>
</dbReference>
<keyword evidence="2" id="KW-1133">Transmembrane helix</keyword>
<evidence type="ECO:0000256" key="2">
    <source>
        <dbReference type="SAM" id="Phobius"/>
    </source>
</evidence>
<dbReference type="InterPro" id="IPR014345">
    <property type="entry name" value="XrtA_polysacc_chain"/>
</dbReference>
<feature type="transmembrane region" description="Helical" evidence="2">
    <location>
        <begin position="487"/>
        <end position="507"/>
    </location>
</feature>
<keyword evidence="1" id="KW-0175">Coiled coil</keyword>
<organism evidence="3 4">
    <name type="scientific">Candidatus Methylocalor cossyra</name>
    <dbReference type="NCBI Taxonomy" id="3108543"/>
    <lineage>
        <taxon>Bacteria</taxon>
        <taxon>Pseudomonadati</taxon>
        <taxon>Pseudomonadota</taxon>
        <taxon>Gammaproteobacteria</taxon>
        <taxon>Methylococcales</taxon>
        <taxon>Methylococcaceae</taxon>
        <taxon>Candidatus Methylocalor</taxon>
    </lineage>
</organism>
<feature type="transmembrane region" description="Helical" evidence="2">
    <location>
        <begin position="20"/>
        <end position="37"/>
    </location>
</feature>
<protein>
    <submittedName>
        <fullName evidence="3">Polysaccharide chain length determinant protein, PEP-CTERM locus subfamily</fullName>
    </submittedName>
</protein>
<keyword evidence="2" id="KW-0472">Membrane</keyword>
<name>A0ABM9NG09_9GAMM</name>
<evidence type="ECO:0000256" key="1">
    <source>
        <dbReference type="SAM" id="Coils"/>
    </source>
</evidence>
<feature type="coiled-coil region" evidence="1">
    <location>
        <begin position="330"/>
        <end position="364"/>
    </location>
</feature>
<dbReference type="InterPro" id="IPR050445">
    <property type="entry name" value="Bact_polysacc_biosynth/exp"/>
</dbReference>
<dbReference type="RefSeq" id="WP_348759064.1">
    <property type="nucleotide sequence ID" value="NZ_OZ026884.1"/>
</dbReference>
<keyword evidence="2" id="KW-0812">Transmembrane</keyword>
<dbReference type="NCBIfam" id="TIGR03007">
    <property type="entry name" value="pepcterm_ChnLen"/>
    <property type="match status" value="1"/>
</dbReference>
<accession>A0ABM9NG09</accession>
<sequence length="518" mass="57353">MHALITEFLSHAQSTARYKWTAIVLAWIVSIAGWIYVAQLPDRYQANARVHVDTRSVLRPLLSGLAIQPDVSGRIRLMSKLMFSRPNLEKVARMTDLDLGVKNDAGMERLVSRLQSSMVIAGGDSDLFTIGFQDPDPKVAKKVVQALLTIFVEQTLGESREDSNSAQKFLDQQIKEYETRLQIAEKAVEEFKRANYGLLPGQGGNLYEQLGALNGQLEEAKMALQEAINRRDEMQRQLESEDPTLMDYTNQSAAASPLDLRIQTLQAKLDDLLLKYTKGHPEVIAVKKSIADLQRQKEAQEKAAAAAGNGDAIPPGAAVNPIFQQKKLALGEAEANIASLRSRVKMYEDKIENLKKQMDERLKVETALQGLNRDYATIQGNYAQLLARRETARMSENVEQNTDSVKFRIVDPPQVPTKPAAPNRIILSTGVLVGGIATGLGVAVFLGLLRPAFTNTQKLREVTGLPVLGSVSMNWIPAIRKQKWRHFLGFVAAFAMLLIVFAGVVALEVKGYHLPTFI</sequence>
<proteinExistence type="predicted"/>
<evidence type="ECO:0000313" key="3">
    <source>
        <dbReference type="EMBL" id="CAL1239519.1"/>
    </source>
</evidence>